<sequence length="42" mass="4693">MTSTTRRHLLRRGGDEIAQVVRSIKDLATVVRQAGSEDRAEI</sequence>
<accession>A0ABD5JQ83</accession>
<name>A0ABD5JQ83_9ACTN</name>
<proteinExistence type="predicted"/>
<dbReference type="RefSeq" id="WP_020867494.1">
    <property type="nucleotide sequence ID" value="NZ_JBEYSQ010000013.1"/>
</dbReference>
<evidence type="ECO:0008006" key="3">
    <source>
        <dbReference type="Google" id="ProtNLM"/>
    </source>
</evidence>
<dbReference type="AlphaFoldDB" id="A0ABD5JQ83"/>
<evidence type="ECO:0000313" key="2">
    <source>
        <dbReference type="Proteomes" id="UP001354649"/>
    </source>
</evidence>
<organism evidence="1 2">
    <name type="scientific">Streptomyces antimycoticus</name>
    <dbReference type="NCBI Taxonomy" id="68175"/>
    <lineage>
        <taxon>Bacteria</taxon>
        <taxon>Bacillati</taxon>
        <taxon>Actinomycetota</taxon>
        <taxon>Actinomycetes</taxon>
        <taxon>Kitasatosporales</taxon>
        <taxon>Streptomycetaceae</taxon>
        <taxon>Streptomyces</taxon>
        <taxon>Streptomyces violaceusniger group</taxon>
    </lineage>
</organism>
<evidence type="ECO:0000313" key="1">
    <source>
        <dbReference type="EMBL" id="MEE4589892.1"/>
    </source>
</evidence>
<reference evidence="1 2" key="1">
    <citation type="submission" date="2023-11" db="EMBL/GenBank/DDBJ databases">
        <title>30 novel species of actinomycetes from the DSMZ collection.</title>
        <authorList>
            <person name="Nouioui I."/>
        </authorList>
    </citation>
    <scope>NUCLEOTIDE SEQUENCE [LARGE SCALE GENOMIC DNA]</scope>
    <source>
        <strain evidence="1 2">DSM 41602</strain>
    </source>
</reference>
<comment type="caution">
    <text evidence="1">The sequence shown here is derived from an EMBL/GenBank/DDBJ whole genome shotgun (WGS) entry which is preliminary data.</text>
</comment>
<protein>
    <recommendedName>
        <fullName evidence="3">PhoU domain-containing protein</fullName>
    </recommendedName>
</protein>
<gene>
    <name evidence="1" type="ORF">V2K49_44055</name>
</gene>
<dbReference type="Proteomes" id="UP001354649">
    <property type="component" value="Unassembled WGS sequence"/>
</dbReference>
<dbReference type="EMBL" id="JAZBJQ010000057">
    <property type="protein sequence ID" value="MEE4589892.1"/>
    <property type="molecule type" value="Genomic_DNA"/>
</dbReference>